<dbReference type="SUPFAM" id="SSF56672">
    <property type="entry name" value="DNA/RNA polymerases"/>
    <property type="match status" value="1"/>
</dbReference>
<keyword evidence="1" id="KW-0645">Protease</keyword>
<feature type="compositionally biased region" description="Basic residues" evidence="3">
    <location>
        <begin position="231"/>
        <end position="241"/>
    </location>
</feature>
<keyword evidence="2" id="KW-0863">Zinc-finger</keyword>
<name>A0A2N9GB97_FAGSY</name>
<dbReference type="InterPro" id="IPR054722">
    <property type="entry name" value="PolX-like_BBD"/>
</dbReference>
<dbReference type="InterPro" id="IPR013103">
    <property type="entry name" value="RVT_2"/>
</dbReference>
<dbReference type="InterPro" id="IPR012337">
    <property type="entry name" value="RNaseH-like_sf"/>
</dbReference>
<dbReference type="InterPro" id="IPR001878">
    <property type="entry name" value="Znf_CCHC"/>
</dbReference>
<dbReference type="CDD" id="cd09272">
    <property type="entry name" value="RNase_HI_RT_Ty1"/>
    <property type="match status" value="1"/>
</dbReference>
<sequence length="1368" mass="151736">MAGSSTSFSLSTSNLHQLIAVVSVKLNSTNYLIWRMQIFPLIQSLKLIKHLTEDAPAATSIEESGKQIPNQKFEEWQQVDLLLRSWVTGTLSEEALGHVVGMNTAREVWECLEAKYLQATKERELQLRRQLQMPKKDNVSLDTYLRNFKSICDSLAAIQKSVSDEDKTIQLSHCLGTKYDVFVTTMLSKPPFPTFNQFVTALQNYAMRFESTDADDKGGANHNFAFVTHRGGGRGRGRGRHSGPQFTSRGRGFGAANHHNYNTGRGHFAPHNPRPSPPSQHTSIMGQPSIVMSQQGGQQQQQHMSPNNQQYIAHSNATSCQICGRFGHIARKCWYRFDYAYENLENLSQALACTTLSDSQDHDSHWYTDTGATSHMTSTAGNLHSSSPYYGHDYVVVGNGTRLPISHVGNTILSSQHGDLNLHDVLVVPRLQKNLISVGKLTKDNSCVFECCDSKFKIKDKFTGRIMATGRKYQGLYALDSGGAVAALAAIRTGKAPVNIWHQRLGHPHSKLLHVLASKNIIDVSSWLNGTPEQNGVAERKHRHIVETGLTMLFHARLPKNLWIEAFMTAVYLINRLPSSTIAMATPFFKLHGVNPDYNSLKDIDAYIHLPSVCTSLDMLCSMKIYFPMLIQGPCSPLLPPMASSLHMLSASMDFSLHQHRISPMALLVLSLRQHQINYLAFSLSPEPHNSSSPVPPISPPMMPFMVSPTTNSIPLESTPESSTGPCTSTLMALPDQVPATSSCDPIALPTSAPVTFTSDLTPGPITPTRVATHSPPEPTHLDTDQTCIEIVPTSDTLSSSTTPALLVPPLSPAPVLPMSPSVIPHSSQPSTFYIDLPIAPLPDTTPPQPTNTHPMITRRKAREHSCHIVLKPTDPNEPKSIKSALQSPHWLQAMRDEILALQKNHTWVLVPRQSDMNIVGSRWVFKTKLKSDGSIERFKARLVAKGYNQLEGLDFHETFSPVVKSTTIRLVLSLATTKGWPLRQLDVKNAFLHGHLKEVVYMEQPPGFSDSSCPTHVCRLHKAIYGLKQAPRAWFDRFSSFLLHLGFYCSPANSSLFVFRSSSHIILLLVYVDDIIVTSNHSSSLSTLITKLSSEFSMKDLGPLHYFLGIQVSHFSDGIFLSQQKYAREILAKASMTDCKPIGTPLAQKHRLQLEGGPLVDATNYRSIVGALQYLTLTRPDLTHAVNLVCQFMHQPGSSHFQAVKRILRYLQDTRRSTTGYCIYLGANCISWASKKQATVSRSSAEAEYRAMASAAAELTWLTYLLHDLGISLPTPPVLFCDNTSALHMTVNPVFHARTKHIELDFHFVREKVAAGALTTRYVPSQSQIADLFTKAVSKDVFHRFRHKLGVLPPPPSSLRGTDKEIF</sequence>
<gene>
    <name evidence="5" type="ORF">FSB_LOCUS24612</name>
</gene>
<dbReference type="Pfam" id="PF13976">
    <property type="entry name" value="gag_pre-integrs"/>
    <property type="match status" value="1"/>
</dbReference>
<dbReference type="InterPro" id="IPR025724">
    <property type="entry name" value="GAG-pre-integrase_dom"/>
</dbReference>
<dbReference type="Pfam" id="PF22936">
    <property type="entry name" value="Pol_BBD"/>
    <property type="match status" value="1"/>
</dbReference>
<evidence type="ECO:0000256" key="3">
    <source>
        <dbReference type="SAM" id="MobiDB-lite"/>
    </source>
</evidence>
<dbReference type="PANTHER" id="PTHR11439">
    <property type="entry name" value="GAG-POL-RELATED RETROTRANSPOSON"/>
    <property type="match status" value="1"/>
</dbReference>
<evidence type="ECO:0000313" key="5">
    <source>
        <dbReference type="EMBL" id="SPC96730.1"/>
    </source>
</evidence>
<dbReference type="GO" id="GO:0004190">
    <property type="term" value="F:aspartic-type endopeptidase activity"/>
    <property type="evidence" value="ECO:0007669"/>
    <property type="project" value="UniProtKB-KW"/>
</dbReference>
<reference evidence="5" key="1">
    <citation type="submission" date="2018-02" db="EMBL/GenBank/DDBJ databases">
        <authorList>
            <person name="Cohen D.B."/>
            <person name="Kent A.D."/>
        </authorList>
    </citation>
    <scope>NUCLEOTIDE SEQUENCE</scope>
</reference>
<keyword evidence="1" id="KW-0378">Hydrolase</keyword>
<keyword evidence="1" id="KW-0064">Aspartyl protease</keyword>
<protein>
    <recommendedName>
        <fullName evidence="4">CCHC-type domain-containing protein</fullName>
    </recommendedName>
</protein>
<evidence type="ECO:0000256" key="1">
    <source>
        <dbReference type="ARBA" id="ARBA00022750"/>
    </source>
</evidence>
<dbReference type="InterPro" id="IPR043502">
    <property type="entry name" value="DNA/RNA_pol_sf"/>
</dbReference>
<dbReference type="SUPFAM" id="SSF53098">
    <property type="entry name" value="Ribonuclease H-like"/>
    <property type="match status" value="1"/>
</dbReference>
<keyword evidence="2" id="KW-0862">Zinc</keyword>
<evidence type="ECO:0000259" key="4">
    <source>
        <dbReference type="PROSITE" id="PS50158"/>
    </source>
</evidence>
<dbReference type="InterPro" id="IPR036397">
    <property type="entry name" value="RNaseH_sf"/>
</dbReference>
<feature type="domain" description="CCHC-type" evidence="4">
    <location>
        <begin position="320"/>
        <end position="333"/>
    </location>
</feature>
<dbReference type="PANTHER" id="PTHR11439:SF455">
    <property type="entry name" value="RLK (RECEPTOR-LIKE PROTEIN KINASE) 8, PUTATIVE-RELATED"/>
    <property type="match status" value="1"/>
</dbReference>
<organism evidence="5">
    <name type="scientific">Fagus sylvatica</name>
    <name type="common">Beechnut</name>
    <dbReference type="NCBI Taxonomy" id="28930"/>
    <lineage>
        <taxon>Eukaryota</taxon>
        <taxon>Viridiplantae</taxon>
        <taxon>Streptophyta</taxon>
        <taxon>Embryophyta</taxon>
        <taxon>Tracheophyta</taxon>
        <taxon>Spermatophyta</taxon>
        <taxon>Magnoliopsida</taxon>
        <taxon>eudicotyledons</taxon>
        <taxon>Gunneridae</taxon>
        <taxon>Pentapetalae</taxon>
        <taxon>rosids</taxon>
        <taxon>fabids</taxon>
        <taxon>Fagales</taxon>
        <taxon>Fagaceae</taxon>
        <taxon>Fagus</taxon>
    </lineage>
</organism>
<dbReference type="GO" id="GO:0008270">
    <property type="term" value="F:zinc ion binding"/>
    <property type="evidence" value="ECO:0007669"/>
    <property type="project" value="UniProtKB-KW"/>
</dbReference>
<evidence type="ECO:0000256" key="2">
    <source>
        <dbReference type="PROSITE-ProRule" id="PRU00047"/>
    </source>
</evidence>
<dbReference type="EMBL" id="OIVN01001695">
    <property type="protein sequence ID" value="SPC96730.1"/>
    <property type="molecule type" value="Genomic_DNA"/>
</dbReference>
<dbReference type="Pfam" id="PF07727">
    <property type="entry name" value="RVT_2"/>
    <property type="match status" value="1"/>
</dbReference>
<dbReference type="PROSITE" id="PS50158">
    <property type="entry name" value="ZF_CCHC"/>
    <property type="match status" value="1"/>
</dbReference>
<keyword evidence="2" id="KW-0479">Metal-binding</keyword>
<dbReference type="GO" id="GO:0003676">
    <property type="term" value="F:nucleic acid binding"/>
    <property type="evidence" value="ECO:0007669"/>
    <property type="project" value="InterPro"/>
</dbReference>
<dbReference type="Gene3D" id="3.30.420.10">
    <property type="entry name" value="Ribonuclease H-like superfamily/Ribonuclease H"/>
    <property type="match status" value="1"/>
</dbReference>
<accession>A0A2N9GB97</accession>
<dbReference type="Pfam" id="PF14223">
    <property type="entry name" value="Retrotran_gag_2"/>
    <property type="match status" value="1"/>
</dbReference>
<feature type="region of interest" description="Disordered" evidence="3">
    <location>
        <begin position="228"/>
        <end position="285"/>
    </location>
</feature>
<proteinExistence type="predicted"/>